<proteinExistence type="predicted"/>
<dbReference type="SUPFAM" id="SSF52058">
    <property type="entry name" value="L domain-like"/>
    <property type="match status" value="1"/>
</dbReference>
<protein>
    <recommendedName>
        <fullName evidence="14">G-protein coupled receptors family 1 profile domain-containing protein</fullName>
    </recommendedName>
</protein>
<evidence type="ECO:0000313" key="16">
    <source>
        <dbReference type="Proteomes" id="UP001209878"/>
    </source>
</evidence>
<feature type="transmembrane region" description="Helical" evidence="13">
    <location>
        <begin position="182"/>
        <end position="203"/>
    </location>
</feature>
<keyword evidence="16" id="KW-1185">Reference proteome</keyword>
<dbReference type="SMART" id="SM00369">
    <property type="entry name" value="LRR_TYP"/>
    <property type="match status" value="2"/>
</dbReference>
<evidence type="ECO:0000256" key="3">
    <source>
        <dbReference type="ARBA" id="ARBA00022614"/>
    </source>
</evidence>
<dbReference type="InterPro" id="IPR032675">
    <property type="entry name" value="LRR_dom_sf"/>
</dbReference>
<dbReference type="AlphaFoldDB" id="A0AAD9PCW3"/>
<dbReference type="PROSITE" id="PS51450">
    <property type="entry name" value="LRR"/>
    <property type="match status" value="1"/>
</dbReference>
<keyword evidence="2" id="KW-1003">Cell membrane</keyword>
<dbReference type="CDD" id="cd00637">
    <property type="entry name" value="7tm_classA_rhodopsin-like"/>
    <property type="match status" value="1"/>
</dbReference>
<evidence type="ECO:0000256" key="9">
    <source>
        <dbReference type="ARBA" id="ARBA00023170"/>
    </source>
</evidence>
<evidence type="ECO:0000259" key="14">
    <source>
        <dbReference type="PROSITE" id="PS50262"/>
    </source>
</evidence>
<sequence>MYVHYERTLLVQRIVNGKKLSVAAGSRVKLSRWYILNDTVTFTPIVRKTDHFGRGQRPDALKHAPREDDDQGRASSAERKLIARHLWSVTHINYIVMDLYEFSDVKPAIISTVIVLNIITNPVVIAVLARYPALREDRTSLFIFTMCVADLAGGCTAMPISAALCSSATPNIRLTTQYLPKIQMFCFWWFGFNSTHSVTWVALSKMVAILKPFRYEQLLARNRCYGIIAFNWVVGAALAAAKLTFDTTWNMSMCTYRSPANNKHASRLILSTYLLGVIIPAATLIVATFIMLIIVLRTHRQISTQVQSIGGGGAGSSGAVVSAGYLQGNVIQQIEPFAFSGLASLRVLDLSHQQLTSVPRYAFTGLRSLYNFDISHNQIRVIDNNVFHGLPALRSL</sequence>
<evidence type="ECO:0000313" key="15">
    <source>
        <dbReference type="EMBL" id="KAK2192511.1"/>
    </source>
</evidence>
<evidence type="ECO:0000256" key="4">
    <source>
        <dbReference type="ARBA" id="ARBA00022692"/>
    </source>
</evidence>
<keyword evidence="9" id="KW-0675">Receptor</keyword>
<feature type="compositionally biased region" description="Basic and acidic residues" evidence="12">
    <location>
        <begin position="53"/>
        <end position="66"/>
    </location>
</feature>
<dbReference type="Pfam" id="PF13855">
    <property type="entry name" value="LRR_8"/>
    <property type="match status" value="1"/>
</dbReference>
<evidence type="ECO:0000256" key="8">
    <source>
        <dbReference type="ARBA" id="ARBA00023136"/>
    </source>
</evidence>
<dbReference type="InterPro" id="IPR001611">
    <property type="entry name" value="Leu-rich_rpt"/>
</dbReference>
<dbReference type="EMBL" id="JAODUO010000028">
    <property type="protein sequence ID" value="KAK2192511.1"/>
    <property type="molecule type" value="Genomic_DNA"/>
</dbReference>
<evidence type="ECO:0000256" key="7">
    <source>
        <dbReference type="ARBA" id="ARBA00023040"/>
    </source>
</evidence>
<dbReference type="Proteomes" id="UP001209878">
    <property type="component" value="Unassembled WGS sequence"/>
</dbReference>
<keyword evidence="10" id="KW-0325">Glycoprotein</keyword>
<feature type="domain" description="G-protein coupled receptors family 1 profile" evidence="14">
    <location>
        <begin position="120"/>
        <end position="301"/>
    </location>
</feature>
<organism evidence="15 16">
    <name type="scientific">Ridgeia piscesae</name>
    <name type="common">Tubeworm</name>
    <dbReference type="NCBI Taxonomy" id="27915"/>
    <lineage>
        <taxon>Eukaryota</taxon>
        <taxon>Metazoa</taxon>
        <taxon>Spiralia</taxon>
        <taxon>Lophotrochozoa</taxon>
        <taxon>Annelida</taxon>
        <taxon>Polychaeta</taxon>
        <taxon>Sedentaria</taxon>
        <taxon>Canalipalpata</taxon>
        <taxon>Sabellida</taxon>
        <taxon>Siboglinidae</taxon>
        <taxon>Ridgeia</taxon>
    </lineage>
</organism>
<comment type="caution">
    <text evidence="15">The sequence shown here is derived from an EMBL/GenBank/DDBJ whole genome shotgun (WGS) entry which is preliminary data.</text>
</comment>
<keyword evidence="8 13" id="KW-0472">Membrane</keyword>
<reference evidence="15" key="1">
    <citation type="journal article" date="2023" name="Mol. Biol. Evol.">
        <title>Third-Generation Sequencing Reveals the Adaptive Role of the Epigenome in Three Deep-Sea Polychaetes.</title>
        <authorList>
            <person name="Perez M."/>
            <person name="Aroh O."/>
            <person name="Sun Y."/>
            <person name="Lan Y."/>
            <person name="Juniper S.K."/>
            <person name="Young C.R."/>
            <person name="Angers B."/>
            <person name="Qian P.Y."/>
        </authorList>
    </citation>
    <scope>NUCLEOTIDE SEQUENCE</scope>
    <source>
        <strain evidence="15">R07B-5</strain>
    </source>
</reference>
<dbReference type="PANTHER" id="PTHR24246">
    <property type="entry name" value="OLFACTORY RECEPTOR AND ADENOSINE RECEPTOR"/>
    <property type="match status" value="1"/>
</dbReference>
<dbReference type="InterPro" id="IPR003591">
    <property type="entry name" value="Leu-rich_rpt_typical-subtyp"/>
</dbReference>
<feature type="region of interest" description="Disordered" evidence="12">
    <location>
        <begin position="53"/>
        <end position="74"/>
    </location>
</feature>
<evidence type="ECO:0000256" key="1">
    <source>
        <dbReference type="ARBA" id="ARBA00004651"/>
    </source>
</evidence>
<keyword evidence="7" id="KW-0297">G-protein coupled receptor</keyword>
<feature type="transmembrane region" description="Helical" evidence="13">
    <location>
        <begin position="141"/>
        <end position="162"/>
    </location>
</feature>
<evidence type="ECO:0000256" key="5">
    <source>
        <dbReference type="ARBA" id="ARBA00022737"/>
    </source>
</evidence>
<dbReference type="GO" id="GO:0005886">
    <property type="term" value="C:plasma membrane"/>
    <property type="evidence" value="ECO:0007669"/>
    <property type="project" value="UniProtKB-SubCell"/>
</dbReference>
<dbReference type="SUPFAM" id="SSF81321">
    <property type="entry name" value="Family A G protein-coupled receptor-like"/>
    <property type="match status" value="1"/>
</dbReference>
<evidence type="ECO:0000256" key="11">
    <source>
        <dbReference type="ARBA" id="ARBA00023224"/>
    </source>
</evidence>
<dbReference type="InterPro" id="IPR017452">
    <property type="entry name" value="GPCR_Rhodpsn_7TM"/>
</dbReference>
<name>A0AAD9PCW3_RIDPI</name>
<dbReference type="InterPro" id="IPR000276">
    <property type="entry name" value="GPCR_Rhodpsn"/>
</dbReference>
<dbReference type="Gene3D" id="1.20.1070.10">
    <property type="entry name" value="Rhodopsin 7-helix transmembrane proteins"/>
    <property type="match status" value="1"/>
</dbReference>
<accession>A0AAD9PCW3</accession>
<dbReference type="Gene3D" id="3.80.10.10">
    <property type="entry name" value="Ribonuclease Inhibitor"/>
    <property type="match status" value="1"/>
</dbReference>
<dbReference type="GO" id="GO:0004930">
    <property type="term" value="F:G protein-coupled receptor activity"/>
    <property type="evidence" value="ECO:0007669"/>
    <property type="project" value="UniProtKB-KW"/>
</dbReference>
<dbReference type="PRINTS" id="PR00237">
    <property type="entry name" value="GPCRRHODOPSN"/>
</dbReference>
<dbReference type="PANTHER" id="PTHR24246:SF27">
    <property type="entry name" value="ADENOSINE RECEPTOR, ISOFORM A"/>
    <property type="match status" value="1"/>
</dbReference>
<keyword evidence="5" id="KW-0677">Repeat</keyword>
<keyword evidence="3" id="KW-0433">Leucine-rich repeat</keyword>
<dbReference type="PROSITE" id="PS50262">
    <property type="entry name" value="G_PROTEIN_RECEP_F1_2"/>
    <property type="match status" value="1"/>
</dbReference>
<feature type="transmembrane region" description="Helical" evidence="13">
    <location>
        <begin position="108"/>
        <end position="129"/>
    </location>
</feature>
<evidence type="ECO:0000256" key="13">
    <source>
        <dbReference type="SAM" id="Phobius"/>
    </source>
</evidence>
<feature type="transmembrane region" description="Helical" evidence="13">
    <location>
        <begin position="273"/>
        <end position="296"/>
    </location>
</feature>
<feature type="transmembrane region" description="Helical" evidence="13">
    <location>
        <begin position="224"/>
        <end position="243"/>
    </location>
</feature>
<dbReference type="Pfam" id="PF00001">
    <property type="entry name" value="7tm_1"/>
    <property type="match status" value="1"/>
</dbReference>
<keyword evidence="11" id="KW-0807">Transducer</keyword>
<evidence type="ECO:0000256" key="12">
    <source>
        <dbReference type="SAM" id="MobiDB-lite"/>
    </source>
</evidence>
<evidence type="ECO:0000256" key="6">
    <source>
        <dbReference type="ARBA" id="ARBA00022989"/>
    </source>
</evidence>
<evidence type="ECO:0000256" key="2">
    <source>
        <dbReference type="ARBA" id="ARBA00022475"/>
    </source>
</evidence>
<keyword evidence="6 13" id="KW-1133">Transmembrane helix</keyword>
<keyword evidence="4 13" id="KW-0812">Transmembrane</keyword>
<comment type="subcellular location">
    <subcellularLocation>
        <location evidence="1">Cell membrane</location>
        <topology evidence="1">Multi-pass membrane protein</topology>
    </subcellularLocation>
</comment>
<gene>
    <name evidence="15" type="ORF">NP493_28g01022</name>
</gene>
<evidence type="ECO:0000256" key="10">
    <source>
        <dbReference type="ARBA" id="ARBA00023180"/>
    </source>
</evidence>